<dbReference type="PANTHER" id="PTHR38431">
    <property type="entry name" value="BLL2305 PROTEIN"/>
    <property type="match status" value="1"/>
</dbReference>
<dbReference type="Gene3D" id="1.10.10.10">
    <property type="entry name" value="Winged helix-like DNA-binding domain superfamily/Winged helix DNA-binding domain"/>
    <property type="match status" value="1"/>
</dbReference>
<dbReference type="OrthoDB" id="9805928at2"/>
<dbReference type="Proteomes" id="UP000194457">
    <property type="component" value="Chromosome"/>
</dbReference>
<dbReference type="SUPFAM" id="SSF46785">
    <property type="entry name" value="Winged helix' DNA-binding domain"/>
    <property type="match status" value="1"/>
</dbReference>
<dbReference type="GO" id="GO:0003700">
    <property type="term" value="F:DNA-binding transcription factor activity"/>
    <property type="evidence" value="ECO:0007669"/>
    <property type="project" value="InterPro"/>
</dbReference>
<dbReference type="RefSeq" id="WP_086900726.1">
    <property type="nucleotide sequence ID" value="NZ_CP021358.1"/>
</dbReference>
<evidence type="ECO:0000259" key="1">
    <source>
        <dbReference type="Pfam" id="PF00126"/>
    </source>
</evidence>
<name>A0A240UQZ0_9GAMM</name>
<gene>
    <name evidence="3" type="ORF">B9H00_11160</name>
</gene>
<evidence type="ECO:0000259" key="2">
    <source>
        <dbReference type="Pfam" id="PF12727"/>
    </source>
</evidence>
<dbReference type="PANTHER" id="PTHR38431:SF1">
    <property type="entry name" value="BLL2305 PROTEIN"/>
    <property type="match status" value="1"/>
</dbReference>
<organism evidence="3 4">
    <name type="scientific">Kushneria marisflavi</name>
    <dbReference type="NCBI Taxonomy" id="157779"/>
    <lineage>
        <taxon>Bacteria</taxon>
        <taxon>Pseudomonadati</taxon>
        <taxon>Pseudomonadota</taxon>
        <taxon>Gammaproteobacteria</taxon>
        <taxon>Oceanospirillales</taxon>
        <taxon>Halomonadaceae</taxon>
        <taxon>Kushneria</taxon>
    </lineage>
</organism>
<dbReference type="Pfam" id="PF12727">
    <property type="entry name" value="PBP_like"/>
    <property type="match status" value="1"/>
</dbReference>
<dbReference type="InterPro" id="IPR036388">
    <property type="entry name" value="WH-like_DNA-bd_sf"/>
</dbReference>
<dbReference type="EMBL" id="CP021358">
    <property type="protein sequence ID" value="ART63546.1"/>
    <property type="molecule type" value="Genomic_DNA"/>
</dbReference>
<feature type="domain" description="HTH lysR-type" evidence="1">
    <location>
        <begin position="30"/>
        <end position="84"/>
    </location>
</feature>
<accession>A0A240UQZ0</accession>
<dbReference type="InterPro" id="IPR036390">
    <property type="entry name" value="WH_DNA-bd_sf"/>
</dbReference>
<sequence>MLSKKLNIVPAWRFYREHGELLDPVLFVLLAGLLETGKLTQAASRAGVSYRHAWNLLNRAEAFFGMSLVEMRRGHGTKLSPLGEKLLWAEQRVRARLGPQIDSMASELNHQLQQLLDGAHSVLRLHASHGYAVALLPDFPGELDLRYCTSREALEGLRREECDLASLHLPVAPRLAEQVMAVYRPWLSGQNLSVIRFVTRRQGLMLRHEDRHRVSTMRDLMTGDIRFIQRNERSGTRMLFDLLLAEEGMDNTDFPGARHEEFTHTAVAAYVAAGMADAGFGVEAAAAQFGLDFVPLATEHYLLICHADRLAQDNLQALLGYMASKRFLAGVDALEGYTPDRCGEVTTLEALMAENAAGPAESLSD</sequence>
<reference evidence="3 4" key="1">
    <citation type="submission" date="2017-05" db="EMBL/GenBank/DDBJ databases">
        <authorList>
            <person name="Song R."/>
            <person name="Chenine A.L."/>
            <person name="Ruprecht R.M."/>
        </authorList>
    </citation>
    <scope>NUCLEOTIDE SEQUENCE [LARGE SCALE GENOMIC DNA]</scope>
    <source>
        <strain evidence="3">SW32</strain>
    </source>
</reference>
<protein>
    <submittedName>
        <fullName evidence="3">MolR family transcriptional regulator</fullName>
    </submittedName>
</protein>
<dbReference type="KEGG" id="kma:B9H00_11160"/>
<evidence type="ECO:0000313" key="4">
    <source>
        <dbReference type="Proteomes" id="UP000194457"/>
    </source>
</evidence>
<proteinExistence type="predicted"/>
<dbReference type="SUPFAM" id="SSF53850">
    <property type="entry name" value="Periplasmic binding protein-like II"/>
    <property type="match status" value="1"/>
</dbReference>
<dbReference type="InterPro" id="IPR000847">
    <property type="entry name" value="LysR_HTH_N"/>
</dbReference>
<feature type="domain" description="PBP" evidence="2">
    <location>
        <begin position="142"/>
        <end position="322"/>
    </location>
</feature>
<dbReference type="Pfam" id="PF00126">
    <property type="entry name" value="HTH_1"/>
    <property type="match status" value="1"/>
</dbReference>
<evidence type="ECO:0000313" key="3">
    <source>
        <dbReference type="EMBL" id="ART63546.1"/>
    </source>
</evidence>
<keyword evidence="4" id="KW-1185">Reference proteome</keyword>
<dbReference type="InterPro" id="IPR024370">
    <property type="entry name" value="PBP_domain"/>
</dbReference>
<dbReference type="AlphaFoldDB" id="A0A240UQZ0"/>